<accession>A0A7J7ZY35</accession>
<dbReference type="EMBL" id="JABWUV010000002">
    <property type="protein sequence ID" value="KAF6379084.1"/>
    <property type="molecule type" value="Genomic_DNA"/>
</dbReference>
<dbReference type="AlphaFoldDB" id="A0A7J7ZY35"/>
<organism evidence="1 2">
    <name type="scientific">Myotis myotis</name>
    <name type="common">Greater mouse-eared bat</name>
    <name type="synonym">Vespertilio myotis</name>
    <dbReference type="NCBI Taxonomy" id="51298"/>
    <lineage>
        <taxon>Eukaryota</taxon>
        <taxon>Metazoa</taxon>
        <taxon>Chordata</taxon>
        <taxon>Craniata</taxon>
        <taxon>Vertebrata</taxon>
        <taxon>Euteleostomi</taxon>
        <taxon>Mammalia</taxon>
        <taxon>Eutheria</taxon>
        <taxon>Laurasiatheria</taxon>
        <taxon>Chiroptera</taxon>
        <taxon>Yangochiroptera</taxon>
        <taxon>Vespertilionidae</taxon>
        <taxon>Myotis</taxon>
    </lineage>
</organism>
<reference evidence="1 2" key="1">
    <citation type="journal article" date="2020" name="Nature">
        <title>Six reference-quality genomes reveal evolution of bat adaptations.</title>
        <authorList>
            <person name="Jebb D."/>
            <person name="Huang Z."/>
            <person name="Pippel M."/>
            <person name="Hughes G.M."/>
            <person name="Lavrichenko K."/>
            <person name="Devanna P."/>
            <person name="Winkler S."/>
            <person name="Jermiin L.S."/>
            <person name="Skirmuntt E.C."/>
            <person name="Katzourakis A."/>
            <person name="Burkitt-Gray L."/>
            <person name="Ray D.A."/>
            <person name="Sullivan K.A.M."/>
            <person name="Roscito J.G."/>
            <person name="Kirilenko B.M."/>
            <person name="Davalos L.M."/>
            <person name="Corthals A.P."/>
            <person name="Power M.L."/>
            <person name="Jones G."/>
            <person name="Ransome R.D."/>
            <person name="Dechmann D.K.N."/>
            <person name="Locatelli A.G."/>
            <person name="Puechmaille S.J."/>
            <person name="Fedrigo O."/>
            <person name="Jarvis E.D."/>
            <person name="Hiller M."/>
            <person name="Vernes S.C."/>
            <person name="Myers E.W."/>
            <person name="Teeling E.C."/>
        </authorList>
    </citation>
    <scope>NUCLEOTIDE SEQUENCE [LARGE SCALE GENOMIC DNA]</scope>
    <source>
        <strain evidence="1">MMyoMyo1</strain>
        <tissue evidence="1">Flight muscle</tissue>
    </source>
</reference>
<evidence type="ECO:0000313" key="2">
    <source>
        <dbReference type="Proteomes" id="UP000527355"/>
    </source>
</evidence>
<evidence type="ECO:0000313" key="1">
    <source>
        <dbReference type="EMBL" id="KAF6379084.1"/>
    </source>
</evidence>
<name>A0A7J7ZY35_MYOMY</name>
<protein>
    <submittedName>
        <fullName evidence="1">Uncharacterized protein</fullName>
    </submittedName>
</protein>
<sequence>MSERGSDQVGPLWGWNKLVPFVEASEMISCSQSSAGLRPVFHFTHLLKWFVSMSNNPTLSVVTDPQRSAPESAPLLGFRDVTFSFSPPLPGWFLLSQTSPCWRAQVSAILGPFPFLSSFFF</sequence>
<dbReference type="Proteomes" id="UP000527355">
    <property type="component" value="Unassembled WGS sequence"/>
</dbReference>
<proteinExistence type="predicted"/>
<keyword evidence="2" id="KW-1185">Reference proteome</keyword>
<comment type="caution">
    <text evidence="1">The sequence shown here is derived from an EMBL/GenBank/DDBJ whole genome shotgun (WGS) entry which is preliminary data.</text>
</comment>
<gene>
    <name evidence="1" type="ORF">mMyoMyo1_009928</name>
</gene>